<name>A0ABP8JSL4_9BACT</name>
<sequence>MVVLPFLSFGPAGPVGSADGCEARLNLLVYDTQQATSLSSATKTTLSQYGRSALDAYRQGKIQEALQQLNNYQAGLNQFYYTPAPSISAMDFLRLSANLSTTKHCLQPQQTREPAQQLPKDTIRK</sequence>
<protein>
    <submittedName>
        <fullName evidence="2">Uncharacterized protein</fullName>
    </submittedName>
</protein>
<dbReference type="EMBL" id="BAABHB010000001">
    <property type="protein sequence ID" value="GAA4395474.1"/>
    <property type="molecule type" value="Genomic_DNA"/>
</dbReference>
<proteinExistence type="predicted"/>
<dbReference type="Proteomes" id="UP001500936">
    <property type="component" value="Unassembled WGS sequence"/>
</dbReference>
<organism evidence="2 3">
    <name type="scientific">Nibrella viscosa</name>
    <dbReference type="NCBI Taxonomy" id="1084524"/>
    <lineage>
        <taxon>Bacteria</taxon>
        <taxon>Pseudomonadati</taxon>
        <taxon>Bacteroidota</taxon>
        <taxon>Cytophagia</taxon>
        <taxon>Cytophagales</taxon>
        <taxon>Spirosomataceae</taxon>
        <taxon>Nibrella</taxon>
    </lineage>
</organism>
<reference evidence="3" key="1">
    <citation type="journal article" date="2019" name="Int. J. Syst. Evol. Microbiol.">
        <title>The Global Catalogue of Microorganisms (GCM) 10K type strain sequencing project: providing services to taxonomists for standard genome sequencing and annotation.</title>
        <authorList>
            <consortium name="The Broad Institute Genomics Platform"/>
            <consortium name="The Broad Institute Genome Sequencing Center for Infectious Disease"/>
            <person name="Wu L."/>
            <person name="Ma J."/>
        </authorList>
    </citation>
    <scope>NUCLEOTIDE SEQUENCE [LARGE SCALE GENOMIC DNA]</scope>
    <source>
        <strain evidence="3">JCM 17925</strain>
    </source>
</reference>
<keyword evidence="3" id="KW-1185">Reference proteome</keyword>
<evidence type="ECO:0000313" key="3">
    <source>
        <dbReference type="Proteomes" id="UP001500936"/>
    </source>
</evidence>
<accession>A0ABP8JSL4</accession>
<gene>
    <name evidence="2" type="ORF">GCM10023187_02390</name>
</gene>
<feature type="region of interest" description="Disordered" evidence="1">
    <location>
        <begin position="104"/>
        <end position="125"/>
    </location>
</feature>
<evidence type="ECO:0000256" key="1">
    <source>
        <dbReference type="SAM" id="MobiDB-lite"/>
    </source>
</evidence>
<comment type="caution">
    <text evidence="2">The sequence shown here is derived from an EMBL/GenBank/DDBJ whole genome shotgun (WGS) entry which is preliminary data.</text>
</comment>
<feature type="compositionally biased region" description="Polar residues" evidence="1">
    <location>
        <begin position="104"/>
        <end position="114"/>
    </location>
</feature>
<evidence type="ECO:0000313" key="2">
    <source>
        <dbReference type="EMBL" id="GAA4395474.1"/>
    </source>
</evidence>